<protein>
    <submittedName>
        <fullName evidence="1">Uncharacterized protein</fullName>
    </submittedName>
</protein>
<gene>
    <name evidence="1" type="ORF">Ga0061065_105177</name>
</gene>
<proteinExistence type="predicted"/>
<evidence type="ECO:0000313" key="1">
    <source>
        <dbReference type="EMBL" id="CUB04085.1"/>
    </source>
</evidence>
<keyword evidence="2" id="KW-1185">Reference proteome</keyword>
<dbReference type="AlphaFoldDB" id="A0A0K6ILV3"/>
<name>A0A0K6ILV3_9GAMM</name>
<dbReference type="EMBL" id="CYHG01000005">
    <property type="protein sequence ID" value="CUB04085.1"/>
    <property type="molecule type" value="Genomic_DNA"/>
</dbReference>
<evidence type="ECO:0000313" key="2">
    <source>
        <dbReference type="Proteomes" id="UP000182769"/>
    </source>
</evidence>
<sequence>MSTTGEKSGKGTYTCTNYLEKVTLDDTSDRYYHVRNAIKQDTNPK</sequence>
<accession>A0A0K6ILV3</accession>
<dbReference type="Proteomes" id="UP000182769">
    <property type="component" value="Unassembled WGS sequence"/>
</dbReference>
<reference evidence="2" key="1">
    <citation type="submission" date="2015-08" db="EMBL/GenBank/DDBJ databases">
        <authorList>
            <person name="Varghese N."/>
        </authorList>
    </citation>
    <scope>NUCLEOTIDE SEQUENCE [LARGE SCALE GENOMIC DNA]</scope>
    <source>
        <strain evidence="2">JCM 18476</strain>
    </source>
</reference>
<organism evidence="1 2">
    <name type="scientific">Marinomonas fungiae</name>
    <dbReference type="NCBI Taxonomy" id="1137284"/>
    <lineage>
        <taxon>Bacteria</taxon>
        <taxon>Pseudomonadati</taxon>
        <taxon>Pseudomonadota</taxon>
        <taxon>Gammaproteobacteria</taxon>
        <taxon>Oceanospirillales</taxon>
        <taxon>Oceanospirillaceae</taxon>
        <taxon>Marinomonas</taxon>
    </lineage>
</organism>